<dbReference type="PROSITE" id="PS50887">
    <property type="entry name" value="GGDEF"/>
    <property type="match status" value="1"/>
</dbReference>
<dbReference type="InterPro" id="IPR043128">
    <property type="entry name" value="Rev_trsase/Diguanyl_cyclase"/>
</dbReference>
<dbReference type="GO" id="GO:0052621">
    <property type="term" value="F:diguanylate cyclase activity"/>
    <property type="evidence" value="ECO:0007669"/>
    <property type="project" value="UniProtKB-EC"/>
</dbReference>
<feature type="transmembrane region" description="Helical" evidence="3">
    <location>
        <begin position="194"/>
        <end position="212"/>
    </location>
</feature>
<dbReference type="Pfam" id="PF00990">
    <property type="entry name" value="GGDEF"/>
    <property type="match status" value="1"/>
</dbReference>
<evidence type="ECO:0000256" key="1">
    <source>
        <dbReference type="ARBA" id="ARBA00012528"/>
    </source>
</evidence>
<dbReference type="InterPro" id="IPR029787">
    <property type="entry name" value="Nucleotide_cyclase"/>
</dbReference>
<keyword evidence="3" id="KW-0472">Membrane</keyword>
<keyword evidence="6" id="KW-1185">Reference proteome</keyword>
<keyword evidence="3" id="KW-1133">Transmembrane helix</keyword>
<evidence type="ECO:0000256" key="3">
    <source>
        <dbReference type="SAM" id="Phobius"/>
    </source>
</evidence>
<comment type="catalytic activity">
    <reaction evidence="2">
        <text>2 GTP = 3',3'-c-di-GMP + 2 diphosphate</text>
        <dbReference type="Rhea" id="RHEA:24898"/>
        <dbReference type="ChEBI" id="CHEBI:33019"/>
        <dbReference type="ChEBI" id="CHEBI:37565"/>
        <dbReference type="ChEBI" id="CHEBI:58805"/>
        <dbReference type="EC" id="2.7.7.65"/>
    </reaction>
</comment>
<dbReference type="SMART" id="SM00267">
    <property type="entry name" value="GGDEF"/>
    <property type="match status" value="1"/>
</dbReference>
<dbReference type="Proteomes" id="UP000294796">
    <property type="component" value="Unassembled WGS sequence"/>
</dbReference>
<dbReference type="AlphaFoldDB" id="A0A4R5U1G8"/>
<feature type="transmembrane region" description="Helical" evidence="3">
    <location>
        <begin position="126"/>
        <end position="145"/>
    </location>
</feature>
<feature type="transmembrane region" description="Helical" evidence="3">
    <location>
        <begin position="152"/>
        <end position="174"/>
    </location>
</feature>
<dbReference type="NCBIfam" id="TIGR00254">
    <property type="entry name" value="GGDEF"/>
    <property type="match status" value="1"/>
</dbReference>
<feature type="domain" description="GGDEF" evidence="4">
    <location>
        <begin position="249"/>
        <end position="383"/>
    </location>
</feature>
<evidence type="ECO:0000256" key="2">
    <source>
        <dbReference type="ARBA" id="ARBA00034247"/>
    </source>
</evidence>
<dbReference type="EC" id="2.7.7.65" evidence="1"/>
<feature type="transmembrane region" description="Helical" evidence="3">
    <location>
        <begin position="46"/>
        <end position="64"/>
    </location>
</feature>
<dbReference type="PANTHER" id="PTHR45138">
    <property type="entry name" value="REGULATORY COMPONENTS OF SENSORY TRANSDUCTION SYSTEM"/>
    <property type="match status" value="1"/>
</dbReference>
<dbReference type="PANTHER" id="PTHR45138:SF9">
    <property type="entry name" value="DIGUANYLATE CYCLASE DGCM-RELATED"/>
    <property type="match status" value="1"/>
</dbReference>
<dbReference type="EMBL" id="SMTF01000002">
    <property type="protein sequence ID" value="TDK27372.1"/>
    <property type="molecule type" value="Genomic_DNA"/>
</dbReference>
<feature type="transmembrane region" description="Helical" evidence="3">
    <location>
        <begin position="101"/>
        <end position="120"/>
    </location>
</feature>
<evidence type="ECO:0000259" key="4">
    <source>
        <dbReference type="PROSITE" id="PS50887"/>
    </source>
</evidence>
<dbReference type="RefSeq" id="WP_133320791.1">
    <property type="nucleotide sequence ID" value="NZ_SMTF01000002.1"/>
</dbReference>
<dbReference type="SUPFAM" id="SSF55073">
    <property type="entry name" value="Nucleotide cyclase"/>
    <property type="match status" value="1"/>
</dbReference>
<dbReference type="InterPro" id="IPR000160">
    <property type="entry name" value="GGDEF_dom"/>
</dbReference>
<dbReference type="CDD" id="cd01949">
    <property type="entry name" value="GGDEF"/>
    <property type="match status" value="1"/>
</dbReference>
<dbReference type="Gene3D" id="3.30.70.270">
    <property type="match status" value="1"/>
</dbReference>
<gene>
    <name evidence="5" type="ORF">E2F46_04055</name>
</gene>
<organism evidence="5 6">
    <name type="scientific">Luteimonas aestuarii</name>
    <dbReference type="NCBI Taxonomy" id="453837"/>
    <lineage>
        <taxon>Bacteria</taxon>
        <taxon>Pseudomonadati</taxon>
        <taxon>Pseudomonadota</taxon>
        <taxon>Gammaproteobacteria</taxon>
        <taxon>Lysobacterales</taxon>
        <taxon>Lysobacteraceae</taxon>
        <taxon>Luteimonas</taxon>
    </lineage>
</organism>
<dbReference type="InterPro" id="IPR050469">
    <property type="entry name" value="Diguanylate_Cyclase"/>
</dbReference>
<reference evidence="5 6" key="1">
    <citation type="submission" date="2019-03" db="EMBL/GenBank/DDBJ databases">
        <title>Luteimonas zhaokaii sp.nov., isolated from the rectal contents of Plateau pika in Yushu, Qinghai Province, China.</title>
        <authorList>
            <person name="Zhang G."/>
        </authorList>
    </citation>
    <scope>NUCLEOTIDE SEQUENCE [LARGE SCALE GENOMIC DNA]</scope>
    <source>
        <strain evidence="5 6">B9</strain>
    </source>
</reference>
<comment type="caution">
    <text evidence="5">The sequence shown here is derived from an EMBL/GenBank/DDBJ whole genome shotgun (WGS) entry which is preliminary data.</text>
</comment>
<feature type="transmembrane region" description="Helical" evidence="3">
    <location>
        <begin position="70"/>
        <end position="89"/>
    </location>
</feature>
<dbReference type="OrthoDB" id="9803824at2"/>
<evidence type="ECO:0000313" key="5">
    <source>
        <dbReference type="EMBL" id="TDK27372.1"/>
    </source>
</evidence>
<evidence type="ECO:0000313" key="6">
    <source>
        <dbReference type="Proteomes" id="UP000294796"/>
    </source>
</evidence>
<proteinExistence type="predicted"/>
<sequence length="383" mass="41800">MDAPRDTLSRALLVDPSVFRRLLERPDEVMLEHGAGGERLVAKLRAILSVAILALPLIAGLGGAGTTQTLVGLALAVFVNIVAQVWLALARSHRRHGWLPYATGTWDVTATSLVLVLLAMREPVAGVNSIVVWCFYAIAILMTALRNDGRLVLYVGGLAMLQYAALAFTVLALAPQPLISIGYGQATLAGQLERLLLLLLVTLLTCAVVYRMQRLVELSGRDGLTGLPNRVWLLQRLPRMFQAARAGGHTLTLALLDLDRFKRLNDDFGHRAGDRALRHVASHLSEMLEESEHLARIGGQEFVLVLRCPIGSAWERLDRTRRLLADIPFHPERGTETVAMTFSAGLAAFPQDGSDASTLLGVADRRLQAAKQDGRNRVVALDR</sequence>
<protein>
    <recommendedName>
        <fullName evidence="1">diguanylate cyclase</fullName>
        <ecNumber evidence="1">2.7.7.65</ecNumber>
    </recommendedName>
</protein>
<name>A0A4R5U1G8_9GAMM</name>
<keyword evidence="3" id="KW-0812">Transmembrane</keyword>
<accession>A0A4R5U1G8</accession>